<feature type="transmembrane region" description="Helical" evidence="2">
    <location>
        <begin position="219"/>
        <end position="244"/>
    </location>
</feature>
<feature type="region of interest" description="Disordered" evidence="1">
    <location>
        <begin position="337"/>
        <end position="364"/>
    </location>
</feature>
<dbReference type="PANTHER" id="PTHR30566:SF5">
    <property type="entry name" value="MECHANOSENSITIVE ION CHANNEL PROTEIN 1, MITOCHONDRIAL-RELATED"/>
    <property type="match status" value="1"/>
</dbReference>
<dbReference type="EMBL" id="GL433841">
    <property type="protein sequence ID" value="EFN56554.1"/>
    <property type="molecule type" value="Genomic_DNA"/>
</dbReference>
<dbReference type="Proteomes" id="UP000008141">
    <property type="component" value="Unassembled WGS sequence"/>
</dbReference>
<dbReference type="GO" id="GO:0055085">
    <property type="term" value="P:transmembrane transport"/>
    <property type="evidence" value="ECO:0007669"/>
    <property type="project" value="InterPro"/>
</dbReference>
<keyword evidence="2" id="KW-0812">Transmembrane</keyword>
<dbReference type="AlphaFoldDB" id="E1ZC60"/>
<dbReference type="GeneID" id="17356123"/>
<keyword evidence="5" id="KW-1185">Reference proteome</keyword>
<dbReference type="Gene3D" id="1.10.287.1260">
    <property type="match status" value="1"/>
</dbReference>
<dbReference type="GO" id="GO:0016020">
    <property type="term" value="C:membrane"/>
    <property type="evidence" value="ECO:0007669"/>
    <property type="project" value="InterPro"/>
</dbReference>
<dbReference type="OrthoDB" id="431980at2759"/>
<feature type="compositionally biased region" description="Gly residues" evidence="1">
    <location>
        <begin position="352"/>
        <end position="364"/>
    </location>
</feature>
<protein>
    <submittedName>
        <fullName evidence="4">Expressed protein</fullName>
    </submittedName>
</protein>
<evidence type="ECO:0000256" key="2">
    <source>
        <dbReference type="SAM" id="Phobius"/>
    </source>
</evidence>
<dbReference type="InterPro" id="IPR006685">
    <property type="entry name" value="MscS_channel_2nd"/>
</dbReference>
<keyword evidence="2" id="KW-1133">Transmembrane helix</keyword>
<name>E1ZC60_CHLVA</name>
<dbReference type="RefSeq" id="XP_005848656.1">
    <property type="nucleotide sequence ID" value="XM_005848594.1"/>
</dbReference>
<dbReference type="STRING" id="554065.E1ZC60"/>
<reference evidence="4 5" key="1">
    <citation type="journal article" date="2010" name="Plant Cell">
        <title>The Chlorella variabilis NC64A genome reveals adaptation to photosymbiosis, coevolution with viruses, and cryptic sex.</title>
        <authorList>
            <person name="Blanc G."/>
            <person name="Duncan G."/>
            <person name="Agarkova I."/>
            <person name="Borodovsky M."/>
            <person name="Gurnon J."/>
            <person name="Kuo A."/>
            <person name="Lindquist E."/>
            <person name="Lucas S."/>
            <person name="Pangilinan J."/>
            <person name="Polle J."/>
            <person name="Salamov A."/>
            <person name="Terry A."/>
            <person name="Yamada T."/>
            <person name="Dunigan D.D."/>
            <person name="Grigoriev I.V."/>
            <person name="Claverie J.M."/>
            <person name="Van Etten J.L."/>
        </authorList>
    </citation>
    <scope>NUCLEOTIDE SEQUENCE [LARGE SCALE GENOMIC DNA]</scope>
    <source>
        <strain evidence="4 5">NC64A</strain>
    </source>
</reference>
<dbReference type="InterPro" id="IPR011014">
    <property type="entry name" value="MscS_channel_TM-2"/>
</dbReference>
<dbReference type="KEGG" id="cvr:CHLNCDRAFT_57485"/>
<keyword evidence="2" id="KW-0472">Membrane</keyword>
<dbReference type="SUPFAM" id="SSF82861">
    <property type="entry name" value="Mechanosensitive channel protein MscS (YggB), transmembrane region"/>
    <property type="match status" value="1"/>
</dbReference>
<feature type="transmembrane region" description="Helical" evidence="2">
    <location>
        <begin position="12"/>
        <end position="34"/>
    </location>
</feature>
<accession>E1ZC60</accession>
<evidence type="ECO:0000313" key="5">
    <source>
        <dbReference type="Proteomes" id="UP000008141"/>
    </source>
</evidence>
<proteinExistence type="predicted"/>
<dbReference type="SUPFAM" id="SSF50182">
    <property type="entry name" value="Sm-like ribonucleoproteins"/>
    <property type="match status" value="1"/>
</dbReference>
<evidence type="ECO:0000313" key="4">
    <source>
        <dbReference type="EMBL" id="EFN56554.1"/>
    </source>
</evidence>
<feature type="domain" description="Mechanosensitive ion channel MscS" evidence="3">
    <location>
        <begin position="233"/>
        <end position="304"/>
    </location>
</feature>
<evidence type="ECO:0000256" key="1">
    <source>
        <dbReference type="SAM" id="MobiDB-lite"/>
    </source>
</evidence>
<organism evidence="5">
    <name type="scientific">Chlorella variabilis</name>
    <name type="common">Green alga</name>
    <dbReference type="NCBI Taxonomy" id="554065"/>
    <lineage>
        <taxon>Eukaryota</taxon>
        <taxon>Viridiplantae</taxon>
        <taxon>Chlorophyta</taxon>
        <taxon>core chlorophytes</taxon>
        <taxon>Trebouxiophyceae</taxon>
        <taxon>Chlorellales</taxon>
        <taxon>Chlorellaceae</taxon>
        <taxon>Chlorella clade</taxon>
        <taxon>Chlorella</taxon>
    </lineage>
</organism>
<dbReference type="InterPro" id="IPR010920">
    <property type="entry name" value="LSM_dom_sf"/>
</dbReference>
<dbReference type="PANTHER" id="PTHR30566">
    <property type="entry name" value="YNAI-RELATED MECHANOSENSITIVE ION CHANNEL"/>
    <property type="match status" value="1"/>
</dbReference>
<feature type="transmembrane region" description="Helical" evidence="2">
    <location>
        <begin position="191"/>
        <end position="213"/>
    </location>
</feature>
<dbReference type="Pfam" id="PF00924">
    <property type="entry name" value="MS_channel_2nd"/>
    <property type="match status" value="1"/>
</dbReference>
<dbReference type="InParanoid" id="E1ZC60"/>
<evidence type="ECO:0000259" key="3">
    <source>
        <dbReference type="Pfam" id="PF00924"/>
    </source>
</evidence>
<gene>
    <name evidence="4" type="ORF">CHLNCDRAFT_57485</name>
</gene>
<sequence>MKLAGVSAAAWHAARLLAFLAFAAAAGTLLLRVLDRAAGRHIRAADGAGRFNVGAEALAAAFTPCQLMLPIYCATRAGTVVLALAVVAATKCGVDPAALLICRMDQQLLAALRWLSLAAGGEAKQVQVMAALQWATQLVQDCSELVVIVGLAWAAIDFKSRLIEWAAERLQTDDDVHNDGMAPLLRLGNTGVTIAIVLLAAAVALAGFGFHIGPLLASVGGVGVVIGLATQQLLSNIVAAISLYSTRPFVTGDVVELVNPEGVEVAGTVLNIEPTRTILLDESSGCIVHVSNSDIGDYIIKNASQYRALTRLQGQQAAGGADGSPTRTMQELVRAMRSTSSLSYDGEEAQERGGGGGAPAGQAV</sequence>